<dbReference type="KEGG" id="gji:H1R19_02245"/>
<evidence type="ECO:0000313" key="2">
    <source>
        <dbReference type="Proteomes" id="UP000515663"/>
    </source>
</evidence>
<proteinExistence type="predicted"/>
<dbReference type="EMBL" id="CP059491">
    <property type="protein sequence ID" value="QMT02029.1"/>
    <property type="molecule type" value="Genomic_DNA"/>
</dbReference>
<dbReference type="RefSeq" id="WP_219850454.1">
    <property type="nucleotide sequence ID" value="NZ_CP059491.1"/>
</dbReference>
<name>A0A7D7QXZ5_9ACTN</name>
<sequence length="251" mass="25890">MTTDPLAPLLDLPGVADAAGRARDALSAVHRHPANLRGWDKTATEASWRAGRSSAAIDGGSVELRRDGDFDEPILAGAMRVSQALDGESLETLTAVIRRAPAQALARLHTLAAADLVDDPDQLGRPRSGTDVANRLNLLGQLITGATAVPAPVVTAVIHGELLGLEAFPTANGVVARAASRLVGAATGLDPHCLGVPEVTWFKRVAEYRELAAGFATGSPSGLARWIVFCCEALEAGAAEAKSIADAARAG</sequence>
<reference evidence="2" key="1">
    <citation type="submission" date="2020-07" db="EMBL/GenBank/DDBJ databases">
        <title>novel species isolated from the respiratory tract of Marmot.</title>
        <authorList>
            <person name="Zhang G."/>
        </authorList>
    </citation>
    <scope>NUCLEOTIDE SEQUENCE [LARGE SCALE GENOMIC DNA]</scope>
    <source>
        <strain evidence="2">686</strain>
    </source>
</reference>
<gene>
    <name evidence="1" type="ORF">H1R19_02245</name>
</gene>
<dbReference type="AlphaFoldDB" id="A0A7D7QXZ5"/>
<keyword evidence="2" id="KW-1185">Reference proteome</keyword>
<evidence type="ECO:0000313" key="1">
    <source>
        <dbReference type="EMBL" id="QMT02029.1"/>
    </source>
</evidence>
<protein>
    <submittedName>
        <fullName evidence="1">Oxidoreductase</fullName>
    </submittedName>
</protein>
<accession>A0A7D7QXZ5</accession>
<dbReference type="Proteomes" id="UP000515663">
    <property type="component" value="Chromosome"/>
</dbReference>
<organism evidence="1 2">
    <name type="scientific">Gordonia jinghuaiqii</name>
    <dbReference type="NCBI Taxonomy" id="2758710"/>
    <lineage>
        <taxon>Bacteria</taxon>
        <taxon>Bacillati</taxon>
        <taxon>Actinomycetota</taxon>
        <taxon>Actinomycetes</taxon>
        <taxon>Mycobacteriales</taxon>
        <taxon>Gordoniaceae</taxon>
        <taxon>Gordonia</taxon>
    </lineage>
</organism>